<dbReference type="STRING" id="34061.B0189_10570"/>
<evidence type="ECO:0000313" key="3">
    <source>
        <dbReference type="EMBL" id="SIR93171.1"/>
    </source>
</evidence>
<dbReference type="SUPFAM" id="SSF56281">
    <property type="entry name" value="Metallo-hydrolase/oxidoreductase"/>
    <property type="match status" value="1"/>
</dbReference>
<dbReference type="Proteomes" id="UP000187495">
    <property type="component" value="Unassembled WGS sequence"/>
</dbReference>
<keyword evidence="4" id="KW-1185">Reference proteome</keyword>
<organism evidence="3 4">
    <name type="scientific">Moraxella cuniculi DSM 21768</name>
    <dbReference type="NCBI Taxonomy" id="1122245"/>
    <lineage>
        <taxon>Bacteria</taxon>
        <taxon>Pseudomonadati</taxon>
        <taxon>Pseudomonadota</taxon>
        <taxon>Gammaproteobacteria</taxon>
        <taxon>Moraxellales</taxon>
        <taxon>Moraxellaceae</taxon>
        <taxon>Moraxella</taxon>
    </lineage>
</organism>
<dbReference type="PANTHER" id="PTHR43546:SF9">
    <property type="entry name" value="L-ASCORBATE-6-PHOSPHATE LACTONASE ULAG-RELATED"/>
    <property type="match status" value="1"/>
</dbReference>
<evidence type="ECO:0000259" key="2">
    <source>
        <dbReference type="Pfam" id="PF12706"/>
    </source>
</evidence>
<dbReference type="Pfam" id="PF12706">
    <property type="entry name" value="Lactamase_B_2"/>
    <property type="match status" value="1"/>
</dbReference>
<dbReference type="PANTHER" id="PTHR43546">
    <property type="entry name" value="UPF0173 METAL-DEPENDENT HYDROLASE MJ1163-RELATED"/>
    <property type="match status" value="1"/>
</dbReference>
<protein>
    <submittedName>
        <fullName evidence="3">L-ascorbate metabolism protein UlaG, beta-lactamase superfamily</fullName>
    </submittedName>
</protein>
<sequence>MTTQIHYQHIRNATARLTYAGVTFLIDPYLGEKGAYAGFEGTVNSELRNPLIDLPFSIAETLKGVDAIIITHTHDDHWDEAAQKHLPKDLPMFVQNAGDARLIRSQGFQNVQVMGQGTAFQGVTMFKTGGQHGTDQMYSIPMLAEIAGDAMGVVFTAPNQKTLYLVGDTLWNHHVEHALQTHRPDVLVLNAGQAKLQGFDGSLIMGREDVLLASQKMPNAQIITVHMDAVNHTTVTSEQMRQFVKENGLEKQVAVPKEGETVTC</sequence>
<accession>A0A1N7EYN1</accession>
<gene>
    <name evidence="3" type="ORF">SAMN02745664_10866</name>
</gene>
<dbReference type="InterPro" id="IPR001279">
    <property type="entry name" value="Metallo-B-lactamas"/>
</dbReference>
<keyword evidence="1" id="KW-0378">Hydrolase</keyword>
<reference evidence="4" key="1">
    <citation type="submission" date="2017-01" db="EMBL/GenBank/DDBJ databases">
        <authorList>
            <person name="Varghese N."/>
            <person name="Submissions S."/>
        </authorList>
    </citation>
    <scope>NUCLEOTIDE SEQUENCE [LARGE SCALE GENOMIC DNA]</scope>
    <source>
        <strain evidence="4">DSM 21768</strain>
    </source>
</reference>
<dbReference type="EMBL" id="FTNU01000008">
    <property type="protein sequence ID" value="SIR93171.1"/>
    <property type="molecule type" value="Genomic_DNA"/>
</dbReference>
<proteinExistence type="predicted"/>
<feature type="domain" description="Metallo-beta-lactamase" evidence="2">
    <location>
        <begin position="24"/>
        <end position="227"/>
    </location>
</feature>
<evidence type="ECO:0000256" key="1">
    <source>
        <dbReference type="ARBA" id="ARBA00022801"/>
    </source>
</evidence>
<dbReference type="Gene3D" id="3.60.15.10">
    <property type="entry name" value="Ribonuclease Z/Hydroxyacylglutathione hydrolase-like"/>
    <property type="match status" value="1"/>
</dbReference>
<dbReference type="InterPro" id="IPR036866">
    <property type="entry name" value="RibonucZ/Hydroxyglut_hydro"/>
</dbReference>
<dbReference type="RefSeq" id="WP_078310445.1">
    <property type="nucleotide sequence ID" value="NZ_FTNU01000008.1"/>
</dbReference>
<dbReference type="GO" id="GO:0016787">
    <property type="term" value="F:hydrolase activity"/>
    <property type="evidence" value="ECO:0007669"/>
    <property type="project" value="UniProtKB-KW"/>
</dbReference>
<evidence type="ECO:0000313" key="4">
    <source>
        <dbReference type="Proteomes" id="UP000187495"/>
    </source>
</evidence>
<dbReference type="AlphaFoldDB" id="A0A1N7EYN1"/>
<dbReference type="InterPro" id="IPR050114">
    <property type="entry name" value="UPF0173_UPF0282_UlaG_hydrolase"/>
</dbReference>
<name>A0A1N7EYN1_9GAMM</name>